<dbReference type="PROSITE" id="PS51257">
    <property type="entry name" value="PROKAR_LIPOPROTEIN"/>
    <property type="match status" value="1"/>
</dbReference>
<protein>
    <submittedName>
        <fullName evidence="4">DUF4349 domain-containing protein</fullName>
    </submittedName>
    <submittedName>
        <fullName evidence="3">Uncharacterized protein DUF4349</fullName>
    </submittedName>
</protein>
<reference evidence="3 5" key="1">
    <citation type="submission" date="2018-10" db="EMBL/GenBank/DDBJ databases">
        <title>Genomic Encyclopedia of Archaeal and Bacterial Type Strains, Phase II (KMG-II): from individual species to whole genera.</title>
        <authorList>
            <person name="Goeker M."/>
        </authorList>
    </citation>
    <scope>NUCLEOTIDE SEQUENCE [LARGE SCALE GENOMIC DNA]</scope>
    <source>
        <strain evidence="3 5">DSM 19624</strain>
    </source>
</reference>
<feature type="domain" description="DUF4349" evidence="2">
    <location>
        <begin position="47"/>
        <end position="268"/>
    </location>
</feature>
<evidence type="ECO:0000313" key="4">
    <source>
        <dbReference type="EMBL" id="TFB33513.1"/>
    </source>
</evidence>
<evidence type="ECO:0000313" key="5">
    <source>
        <dbReference type="Proteomes" id="UP000273898"/>
    </source>
</evidence>
<name>A0A497Y317_9SPHI</name>
<accession>A0A497Y317</accession>
<dbReference type="OrthoDB" id="790552at2"/>
<dbReference type="EMBL" id="SOPX01000001">
    <property type="protein sequence ID" value="TFB33513.1"/>
    <property type="molecule type" value="Genomic_DNA"/>
</dbReference>
<keyword evidence="1" id="KW-0472">Membrane</keyword>
<dbReference type="RefSeq" id="WP_121284026.1">
    <property type="nucleotide sequence ID" value="NZ_RCCK01000011.1"/>
</dbReference>
<evidence type="ECO:0000313" key="3">
    <source>
        <dbReference type="EMBL" id="RLJ77261.1"/>
    </source>
</evidence>
<proteinExistence type="predicted"/>
<evidence type="ECO:0000313" key="6">
    <source>
        <dbReference type="Proteomes" id="UP000297429"/>
    </source>
</evidence>
<keyword evidence="1" id="KW-0812">Transmembrane</keyword>
<dbReference type="InterPro" id="IPR025645">
    <property type="entry name" value="DUF4349"/>
</dbReference>
<sequence length="299" mass="34062">MKRNIIAIAIVLTIFGCQKSNEKYASADTAVLEPLSKESADSTAAEKIIKTADMRFRVKEVQNTKEQLSKTIKAEGGTVAEFSIESTIQETDKVKQSTDSLKEITSYRTQGYLVAKVPSEKLDEFTNTIARMAVFVDHQSMKMDDQSIAYLANKLKAQNRVDAIEKINKVASKKSANVESSLYIKDDYVDKKIENMQIDSRVKFSTITLNFYQDNTVKTMIVANDNLYDYRPAFVNRLWLGIVNGWTIFKEIIIAISNLWMLILVGFAIFFTIKYFIRRNKLKIEEATKNRIDQAANNK</sequence>
<gene>
    <name evidence="3" type="ORF">BCL90_2342</name>
    <name evidence="4" type="ORF">E3V97_05555</name>
</gene>
<dbReference type="Proteomes" id="UP000297429">
    <property type="component" value="Unassembled WGS sequence"/>
</dbReference>
<feature type="transmembrane region" description="Helical" evidence="1">
    <location>
        <begin position="259"/>
        <end position="277"/>
    </location>
</feature>
<evidence type="ECO:0000259" key="2">
    <source>
        <dbReference type="Pfam" id="PF14257"/>
    </source>
</evidence>
<keyword evidence="6" id="KW-1185">Reference proteome</keyword>
<dbReference type="AlphaFoldDB" id="A0A497Y317"/>
<dbReference type="Proteomes" id="UP000273898">
    <property type="component" value="Unassembled WGS sequence"/>
</dbReference>
<reference evidence="4 6" key="2">
    <citation type="submission" date="2019-03" db="EMBL/GenBank/DDBJ databases">
        <authorList>
            <person name="He R.-H."/>
        </authorList>
    </citation>
    <scope>NUCLEOTIDE SEQUENCE [LARGE SCALE GENOMIC DNA]</scope>
    <source>
        <strain evidence="4 6">DSM 19624</strain>
    </source>
</reference>
<comment type="caution">
    <text evidence="3">The sequence shown here is derived from an EMBL/GenBank/DDBJ whole genome shotgun (WGS) entry which is preliminary data.</text>
</comment>
<keyword evidence="1" id="KW-1133">Transmembrane helix</keyword>
<evidence type="ECO:0000256" key="1">
    <source>
        <dbReference type="SAM" id="Phobius"/>
    </source>
</evidence>
<dbReference type="EMBL" id="RCCK01000011">
    <property type="protein sequence ID" value="RLJ77261.1"/>
    <property type="molecule type" value="Genomic_DNA"/>
</dbReference>
<dbReference type="Pfam" id="PF14257">
    <property type="entry name" value="DUF4349"/>
    <property type="match status" value="1"/>
</dbReference>
<organism evidence="3 5">
    <name type="scientific">Pedobacter alluvionis</name>
    <dbReference type="NCBI Taxonomy" id="475253"/>
    <lineage>
        <taxon>Bacteria</taxon>
        <taxon>Pseudomonadati</taxon>
        <taxon>Bacteroidota</taxon>
        <taxon>Sphingobacteriia</taxon>
        <taxon>Sphingobacteriales</taxon>
        <taxon>Sphingobacteriaceae</taxon>
        <taxon>Pedobacter</taxon>
    </lineage>
</organism>